<gene>
    <name evidence="2" type="ORF">METBIDRAFT_147884</name>
</gene>
<reference evidence="2 3" key="1">
    <citation type="submission" date="2016-05" db="EMBL/GenBank/DDBJ databases">
        <title>Comparative genomics of biotechnologically important yeasts.</title>
        <authorList>
            <consortium name="DOE Joint Genome Institute"/>
            <person name="Riley R."/>
            <person name="Haridas S."/>
            <person name="Wolfe K.H."/>
            <person name="Lopes M.R."/>
            <person name="Hittinger C.T."/>
            <person name="Goker M."/>
            <person name="Salamov A."/>
            <person name="Wisecaver J."/>
            <person name="Long T.M."/>
            <person name="Aerts A.L."/>
            <person name="Barry K."/>
            <person name="Choi C."/>
            <person name="Clum A."/>
            <person name="Coughlan A.Y."/>
            <person name="Deshpande S."/>
            <person name="Douglass A.P."/>
            <person name="Hanson S.J."/>
            <person name="Klenk H.-P."/>
            <person name="LaButti K."/>
            <person name="Lapidus A."/>
            <person name="Lindquist E."/>
            <person name="Lipzen A."/>
            <person name="Meier-kolthoff J.P."/>
            <person name="Ohm R.A."/>
            <person name="Otillar R.P."/>
            <person name="Pangilinan J."/>
            <person name="Peng Y."/>
            <person name="Rokas A."/>
            <person name="Rosa C.A."/>
            <person name="Scheuner C."/>
            <person name="Sibirny A.A."/>
            <person name="Slot J.C."/>
            <person name="Stielow J.B."/>
            <person name="Sun H."/>
            <person name="Kurtzman C.P."/>
            <person name="Blackwell M."/>
            <person name="Grigoriev I.V."/>
            <person name="Jeffries T.W."/>
        </authorList>
    </citation>
    <scope>NUCLEOTIDE SEQUENCE [LARGE SCALE GENOMIC DNA]</scope>
    <source>
        <strain evidence="2 3">NRRL YB-4993</strain>
    </source>
</reference>
<accession>A0A1A0HE45</accession>
<dbReference type="RefSeq" id="XP_018712668.1">
    <property type="nucleotide sequence ID" value="XM_018854542.1"/>
</dbReference>
<protein>
    <submittedName>
        <fullName evidence="2">Uncharacterized protein</fullName>
    </submittedName>
</protein>
<name>A0A1A0HE45_9ASCO</name>
<evidence type="ECO:0000313" key="2">
    <source>
        <dbReference type="EMBL" id="OBA22172.1"/>
    </source>
</evidence>
<dbReference type="EMBL" id="LXTC01000002">
    <property type="protein sequence ID" value="OBA22172.1"/>
    <property type="molecule type" value="Genomic_DNA"/>
</dbReference>
<dbReference type="AlphaFoldDB" id="A0A1A0HE45"/>
<feature type="transmembrane region" description="Helical" evidence="1">
    <location>
        <begin position="20"/>
        <end position="41"/>
    </location>
</feature>
<evidence type="ECO:0000313" key="3">
    <source>
        <dbReference type="Proteomes" id="UP000092555"/>
    </source>
</evidence>
<keyword evidence="1" id="KW-0812">Transmembrane</keyword>
<dbReference type="Proteomes" id="UP000092555">
    <property type="component" value="Unassembled WGS sequence"/>
</dbReference>
<proteinExistence type="predicted"/>
<keyword evidence="1" id="KW-0472">Membrane</keyword>
<organism evidence="2 3">
    <name type="scientific">Metschnikowia bicuspidata var. bicuspidata NRRL YB-4993</name>
    <dbReference type="NCBI Taxonomy" id="869754"/>
    <lineage>
        <taxon>Eukaryota</taxon>
        <taxon>Fungi</taxon>
        <taxon>Dikarya</taxon>
        <taxon>Ascomycota</taxon>
        <taxon>Saccharomycotina</taxon>
        <taxon>Pichiomycetes</taxon>
        <taxon>Metschnikowiaceae</taxon>
        <taxon>Metschnikowia</taxon>
    </lineage>
</organism>
<keyword evidence="3" id="KW-1185">Reference proteome</keyword>
<feature type="transmembrane region" description="Helical" evidence="1">
    <location>
        <begin position="61"/>
        <end position="82"/>
    </location>
</feature>
<sequence>MLRERATNCATRPLLRFQTLFKTIFINIIILFMFQSLQIRIHSCTCKLTIESHYFLFEQKIHWYVAGSCLKLFYIYILYSFAPSIR</sequence>
<evidence type="ECO:0000256" key="1">
    <source>
        <dbReference type="SAM" id="Phobius"/>
    </source>
</evidence>
<keyword evidence="1" id="KW-1133">Transmembrane helix</keyword>
<dbReference type="GeneID" id="30027518"/>
<comment type="caution">
    <text evidence="2">The sequence shown here is derived from an EMBL/GenBank/DDBJ whole genome shotgun (WGS) entry which is preliminary data.</text>
</comment>